<feature type="transmembrane region" description="Helical" evidence="1">
    <location>
        <begin position="390"/>
        <end position="412"/>
    </location>
</feature>
<dbReference type="RefSeq" id="WP_070249238.1">
    <property type="nucleotide sequence ID" value="NZ_LROM01000090.1"/>
</dbReference>
<comment type="caution">
    <text evidence="2">The sequence shown here is derived from an EMBL/GenBank/DDBJ whole genome shotgun (WGS) entry which is preliminary data.</text>
</comment>
<keyword evidence="3" id="KW-1185">Reference proteome</keyword>
<evidence type="ECO:0000256" key="1">
    <source>
        <dbReference type="SAM" id="Phobius"/>
    </source>
</evidence>
<protein>
    <recommendedName>
        <fullName evidence="4">PepSY-associated TM helix</fullName>
    </recommendedName>
</protein>
<proteinExistence type="predicted"/>
<feature type="transmembrane region" description="Helical" evidence="1">
    <location>
        <begin position="495"/>
        <end position="513"/>
    </location>
</feature>
<feature type="transmembrane region" description="Helical" evidence="1">
    <location>
        <begin position="348"/>
        <end position="370"/>
    </location>
</feature>
<reference evidence="3" key="1">
    <citation type="journal article" date="2016" name="Front. Microbiol.">
        <title>Molecular Keys to the Janthinobacterium and Duganella spp. Interaction with the Plant Pathogen Fusarium graminearum.</title>
        <authorList>
            <person name="Haack F.S."/>
            <person name="Poehlein A."/>
            <person name="Kroger C."/>
            <person name="Voigt C.A."/>
            <person name="Piepenbring M."/>
            <person name="Bode H.B."/>
            <person name="Daniel R."/>
            <person name="Schafer W."/>
            <person name="Streit W.R."/>
        </authorList>
    </citation>
    <scope>NUCLEOTIDE SEQUENCE [LARGE SCALE GENOMIC DNA]</scope>
    <source>
        <strain evidence="3">T54</strain>
    </source>
</reference>
<keyword evidence="1" id="KW-0812">Transmembrane</keyword>
<dbReference type="PANTHER" id="PTHR34219:SF4">
    <property type="entry name" value="PEPSY DOMAIN-CONTAINING PROTEIN"/>
    <property type="match status" value="1"/>
</dbReference>
<feature type="transmembrane region" description="Helical" evidence="1">
    <location>
        <begin position="12"/>
        <end position="36"/>
    </location>
</feature>
<feature type="transmembrane region" description="Helical" evidence="1">
    <location>
        <begin position="455"/>
        <end position="475"/>
    </location>
</feature>
<feature type="transmembrane region" description="Helical" evidence="1">
    <location>
        <begin position="182"/>
        <end position="208"/>
    </location>
</feature>
<dbReference type="OrthoDB" id="9776609at2"/>
<feature type="transmembrane region" description="Helical" evidence="1">
    <location>
        <begin position="432"/>
        <end position="448"/>
    </location>
</feature>
<dbReference type="EMBL" id="LROM01000090">
    <property type="protein sequence ID" value="OEZ98873.1"/>
    <property type="molecule type" value="Genomic_DNA"/>
</dbReference>
<dbReference type="Proteomes" id="UP000175989">
    <property type="component" value="Unassembled WGS sequence"/>
</dbReference>
<dbReference type="InterPro" id="IPR005625">
    <property type="entry name" value="PepSY-ass_TM"/>
</dbReference>
<organism evidence="2 3">
    <name type="scientific">Duganella phyllosphaerae</name>
    <dbReference type="NCBI Taxonomy" id="762836"/>
    <lineage>
        <taxon>Bacteria</taxon>
        <taxon>Pseudomonadati</taxon>
        <taxon>Pseudomonadota</taxon>
        <taxon>Betaproteobacteria</taxon>
        <taxon>Burkholderiales</taxon>
        <taxon>Oxalobacteraceae</taxon>
        <taxon>Telluria group</taxon>
        <taxon>Duganella</taxon>
    </lineage>
</organism>
<keyword evidence="1" id="KW-0472">Membrane</keyword>
<sequence>MKDGFRQQMSWLHTWCGLTAGWVLCAIFLTGTLAVFRQPITQWMEARPVVQQAASGDRAAVLRAATAHLAANAGKARFWRIELPGENGGPVLLVWQGGGPVALDPANGALLTGEQASSRKTEGGRHFMSFHYMLQADTPGYWLVGWASMCMLVALVTGVVVHKRIFKDFFTFRPGKGQRSWLDAHNATAVLALPFLFMIVYTGLAFFYTSYMPWPLQAVYGDDGYQRYQSELDGKEPARRPRGGAPATMHDLALLVPQAENLMARPARRVLIEQPGRTGMVVRVFGAADDHRAETIASTLSSVAFDGVTGAVIDVKTPRVDQPTTSADVHEVLKALHLVRFGGWSMKWLYFVSGLLGTAMMATGTILFCVKRRKKSEQEFGRATAGVYRVIEALNVAAIAGIAVACIGYFYANRLLPAQWPAEWPDRAVWEIRAFLWLWLATLLHALARPFMRAWIEQLAAGAVLCFALPLLNYVTTGQHLLGYAAAGDWQRAGVELVALAFGVMLAVMARHVQQARRKEKR</sequence>
<keyword evidence="1" id="KW-1133">Transmembrane helix</keyword>
<dbReference type="Pfam" id="PF03929">
    <property type="entry name" value="PepSY_TM"/>
    <property type="match status" value="1"/>
</dbReference>
<dbReference type="PANTHER" id="PTHR34219">
    <property type="entry name" value="IRON-REGULATED INNER MEMBRANE PROTEIN-RELATED"/>
    <property type="match status" value="1"/>
</dbReference>
<evidence type="ECO:0000313" key="2">
    <source>
        <dbReference type="EMBL" id="OEZ98873.1"/>
    </source>
</evidence>
<evidence type="ECO:0000313" key="3">
    <source>
        <dbReference type="Proteomes" id="UP000175989"/>
    </source>
</evidence>
<feature type="transmembrane region" description="Helical" evidence="1">
    <location>
        <begin position="140"/>
        <end position="161"/>
    </location>
</feature>
<evidence type="ECO:0008006" key="4">
    <source>
        <dbReference type="Google" id="ProtNLM"/>
    </source>
</evidence>
<dbReference type="PATRIC" id="fig|762836.4.peg.3146"/>
<dbReference type="AlphaFoldDB" id="A0A1E7WJG5"/>
<accession>A0A1E7WJG5</accession>
<gene>
    <name evidence="2" type="ORF">DUPY_30550</name>
</gene>
<name>A0A1E7WJG5_9BURK</name>